<keyword evidence="13" id="KW-0732">Signal</keyword>
<protein>
    <recommendedName>
        <fullName evidence="11">ascorbate ferrireductase (transmembrane)</fullName>
        <ecNumber evidence="11">7.2.1.3</ecNumber>
    </recommendedName>
</protein>
<keyword evidence="10 12" id="KW-0472">Membrane</keyword>
<dbReference type="InterPro" id="IPR045150">
    <property type="entry name" value="CYB561D1/2"/>
</dbReference>
<name>A0AAE9ISN3_CAEBR</name>
<feature type="transmembrane region" description="Helical" evidence="12">
    <location>
        <begin position="231"/>
        <end position="249"/>
    </location>
</feature>
<gene>
    <name evidence="15" type="ORF">L3Y34_017136</name>
</gene>
<evidence type="ECO:0000256" key="2">
    <source>
        <dbReference type="ARBA" id="ARBA00004141"/>
    </source>
</evidence>
<reference evidence="15 16" key="1">
    <citation type="submission" date="2022-05" db="EMBL/GenBank/DDBJ databases">
        <title>Chromosome-level reference genomes for two strains of Caenorhabditis briggsae: an improved platform for comparative genomics.</title>
        <authorList>
            <person name="Stevens L."/>
            <person name="Andersen E.C."/>
        </authorList>
    </citation>
    <scope>NUCLEOTIDE SEQUENCE [LARGE SCALE GENOMIC DNA]</scope>
    <source>
        <strain evidence="15">QX1410_ONT</strain>
        <tissue evidence="15">Whole-organism</tissue>
    </source>
</reference>
<dbReference type="CDD" id="cd08760">
    <property type="entry name" value="Cyt_b561_FRRS1_like"/>
    <property type="match status" value="1"/>
</dbReference>
<evidence type="ECO:0000256" key="3">
    <source>
        <dbReference type="ARBA" id="ARBA00022448"/>
    </source>
</evidence>
<evidence type="ECO:0000259" key="14">
    <source>
        <dbReference type="PROSITE" id="PS50939"/>
    </source>
</evidence>
<evidence type="ECO:0000313" key="16">
    <source>
        <dbReference type="Proteomes" id="UP000827892"/>
    </source>
</evidence>
<dbReference type="EMBL" id="CP090892">
    <property type="protein sequence ID" value="ULU04134.1"/>
    <property type="molecule type" value="Genomic_DNA"/>
</dbReference>
<keyword evidence="4" id="KW-0349">Heme</keyword>
<evidence type="ECO:0000256" key="6">
    <source>
        <dbReference type="ARBA" id="ARBA00022723"/>
    </source>
</evidence>
<evidence type="ECO:0000256" key="5">
    <source>
        <dbReference type="ARBA" id="ARBA00022692"/>
    </source>
</evidence>
<dbReference type="PANTHER" id="PTHR15422:SF24">
    <property type="entry name" value="DOMON RELATED DOMAIN-CONTAINING PROTEIN"/>
    <property type="match status" value="1"/>
</dbReference>
<dbReference type="GO" id="GO:0140571">
    <property type="term" value="F:transmembrane ascorbate ferrireductase activity"/>
    <property type="evidence" value="ECO:0007669"/>
    <property type="project" value="UniProtKB-EC"/>
</dbReference>
<feature type="chain" id="PRO_5041981718" description="ascorbate ferrireductase (transmembrane)" evidence="13">
    <location>
        <begin position="19"/>
        <end position="402"/>
    </location>
</feature>
<feature type="transmembrane region" description="Helical" evidence="12">
    <location>
        <begin position="147"/>
        <end position="168"/>
    </location>
</feature>
<dbReference type="GO" id="GO:0046872">
    <property type="term" value="F:metal ion binding"/>
    <property type="evidence" value="ECO:0007669"/>
    <property type="project" value="UniProtKB-KW"/>
</dbReference>
<evidence type="ECO:0000256" key="8">
    <source>
        <dbReference type="ARBA" id="ARBA00022989"/>
    </source>
</evidence>
<keyword evidence="6" id="KW-0479">Metal-binding</keyword>
<evidence type="ECO:0000256" key="9">
    <source>
        <dbReference type="ARBA" id="ARBA00023004"/>
    </source>
</evidence>
<keyword evidence="5 12" id="KW-0812">Transmembrane</keyword>
<dbReference type="PANTHER" id="PTHR15422">
    <property type="entry name" value="OS05G0565100 PROTEIN"/>
    <property type="match status" value="1"/>
</dbReference>
<dbReference type="Proteomes" id="UP000827892">
    <property type="component" value="Chromosome II"/>
</dbReference>
<keyword evidence="9" id="KW-0408">Iron</keyword>
<feature type="signal peptide" evidence="13">
    <location>
        <begin position="1"/>
        <end position="18"/>
    </location>
</feature>
<keyword evidence="3" id="KW-0813">Transport</keyword>
<accession>A0AAE9ISN3</accession>
<evidence type="ECO:0000256" key="1">
    <source>
        <dbReference type="ARBA" id="ARBA00001970"/>
    </source>
</evidence>
<proteinExistence type="predicted"/>
<feature type="transmembrane region" description="Helical" evidence="12">
    <location>
        <begin position="377"/>
        <end position="397"/>
    </location>
</feature>
<evidence type="ECO:0000256" key="13">
    <source>
        <dbReference type="SAM" id="SignalP"/>
    </source>
</evidence>
<keyword evidence="7" id="KW-0249">Electron transport</keyword>
<dbReference type="SMART" id="SM00665">
    <property type="entry name" value="B561"/>
    <property type="match status" value="1"/>
</dbReference>
<evidence type="ECO:0000256" key="12">
    <source>
        <dbReference type="SAM" id="Phobius"/>
    </source>
</evidence>
<evidence type="ECO:0000256" key="4">
    <source>
        <dbReference type="ARBA" id="ARBA00022617"/>
    </source>
</evidence>
<evidence type="ECO:0000256" key="10">
    <source>
        <dbReference type="ARBA" id="ARBA00023136"/>
    </source>
</evidence>
<feature type="transmembrane region" description="Helical" evidence="12">
    <location>
        <begin position="261"/>
        <end position="284"/>
    </location>
</feature>
<dbReference type="GO" id="GO:0016020">
    <property type="term" value="C:membrane"/>
    <property type="evidence" value="ECO:0007669"/>
    <property type="project" value="UniProtKB-SubCell"/>
</dbReference>
<feature type="domain" description="Cytochrome b561" evidence="14">
    <location>
        <begin position="109"/>
        <end position="316"/>
    </location>
</feature>
<dbReference type="GO" id="GO:0140575">
    <property type="term" value="F:transmembrane monodehydroascorbate reductase activity"/>
    <property type="evidence" value="ECO:0007669"/>
    <property type="project" value="InterPro"/>
</dbReference>
<comment type="cofactor">
    <cofactor evidence="1">
        <name>heme b</name>
        <dbReference type="ChEBI" id="CHEBI:60344"/>
    </cofactor>
</comment>
<evidence type="ECO:0000313" key="15">
    <source>
        <dbReference type="EMBL" id="ULU04134.1"/>
    </source>
</evidence>
<sequence length="402" mass="45047">MLLRFSLLFLFCISGISNAPNPNCSSNSFCYNPTDSQKITLTKVGENLKLKLFDEKSEIQKIQLIQKNGKSVEIGCSAESGNSKNEGNGAKSCEVDLKADQFEKNLPLSIHLSDSQFSDSFSLDSLVPPLQQGLTKDQRRSFSKAHAILMIFGWLLFVPTGFLFARIGKDLFKDELWFGTAVWFQVHRAANFMGVVCICTSMLCIFISQQWTWKGTGSKSKYWTEVHTDLGVISSVLAVAQPINSLFRCGPTHSRRIIFNWAHRITGIVAYTLALTAIIIAAVQFKRIWNEPLLELVLVCLPIVICLVVTIVFTLLESDRFRDKAAFGEMRIRKPLLRSDGTRHRKRGSDSMEDALITVTDEDSKPIRKPHILKLPAVFWAVGVFFCIAVALSLLVVNGYKN</sequence>
<dbReference type="PROSITE" id="PS50939">
    <property type="entry name" value="CYTOCHROME_B561"/>
    <property type="match status" value="1"/>
</dbReference>
<dbReference type="Gene3D" id="1.20.120.1770">
    <property type="match status" value="1"/>
</dbReference>
<dbReference type="Pfam" id="PF03188">
    <property type="entry name" value="Cytochrom_B561"/>
    <property type="match status" value="1"/>
</dbReference>
<keyword evidence="8 12" id="KW-1133">Transmembrane helix</keyword>
<comment type="subcellular location">
    <subcellularLocation>
        <location evidence="2">Membrane</location>
        <topology evidence="2">Multi-pass membrane protein</topology>
    </subcellularLocation>
</comment>
<dbReference type="InterPro" id="IPR006593">
    <property type="entry name" value="Cyt_b561/ferric_Rdtase_TM"/>
</dbReference>
<evidence type="ECO:0000256" key="7">
    <source>
        <dbReference type="ARBA" id="ARBA00022982"/>
    </source>
</evidence>
<evidence type="ECO:0000256" key="11">
    <source>
        <dbReference type="ARBA" id="ARBA00024225"/>
    </source>
</evidence>
<organism evidence="15 16">
    <name type="scientific">Caenorhabditis briggsae</name>
    <dbReference type="NCBI Taxonomy" id="6238"/>
    <lineage>
        <taxon>Eukaryota</taxon>
        <taxon>Metazoa</taxon>
        <taxon>Ecdysozoa</taxon>
        <taxon>Nematoda</taxon>
        <taxon>Chromadorea</taxon>
        <taxon>Rhabditida</taxon>
        <taxon>Rhabditina</taxon>
        <taxon>Rhabditomorpha</taxon>
        <taxon>Rhabditoidea</taxon>
        <taxon>Rhabditidae</taxon>
        <taxon>Peloderinae</taxon>
        <taxon>Caenorhabditis</taxon>
    </lineage>
</organism>
<feature type="transmembrane region" description="Helical" evidence="12">
    <location>
        <begin position="189"/>
        <end position="211"/>
    </location>
</feature>
<dbReference type="EC" id="7.2.1.3" evidence="11"/>
<feature type="transmembrane region" description="Helical" evidence="12">
    <location>
        <begin position="296"/>
        <end position="316"/>
    </location>
</feature>
<dbReference type="AlphaFoldDB" id="A0AAE9ISN3"/>